<evidence type="ECO:0000313" key="1">
    <source>
        <dbReference type="EMBL" id="KAA6176687.1"/>
    </source>
</evidence>
<comment type="caution">
    <text evidence="1">The sequence shown here is derived from an EMBL/GenBank/DDBJ whole genome shotgun (WGS) entry which is preliminary data.</text>
</comment>
<sequence>MQLKITGCNHFPAGEIIMPRQTASTSNLLLNGNFSQYAMHWNTTGTVDYSRQYCRALTGQASQQVNINPSASYLLRMWSQVIFKGVGAVVITSEPSGTADRIELDAFHLWTKREFNYSPPAGTTSATVTVTGTTGEVCVDEIELLVDTTTPVRPELIRNGEFIQNNTDWTVERPGPTSSVSFTAGVCSANLGGLIYQDIAVEPGKTYSFTLMAANPTGGDGAARLYDVANTGVILLDIELRGPETFQPYQRNFQVPAGTLQLRVLMVGITFLRLDRVSFKLA</sequence>
<dbReference type="EMBL" id="VWXT01000298">
    <property type="protein sequence ID" value="KAA6176687.1"/>
    <property type="molecule type" value="Genomic_DNA"/>
</dbReference>
<dbReference type="AlphaFoldDB" id="A0A5M8EVP0"/>
<proteinExistence type="predicted"/>
<reference evidence="1 2" key="1">
    <citation type="submission" date="2019-09" db="EMBL/GenBank/DDBJ databases">
        <title>Genomic sequencing of 4 copper resistant soil isolates.</title>
        <authorList>
            <person name="Havryliuk O."/>
        </authorList>
    </citation>
    <scope>NUCLEOTIDE SEQUENCE [LARGE SCALE GENOMIC DNA]</scope>
    <source>
        <strain evidence="1 2">UKR4</strain>
    </source>
</reference>
<dbReference type="Gene3D" id="2.60.120.260">
    <property type="entry name" value="Galactose-binding domain-like"/>
    <property type="match status" value="2"/>
</dbReference>
<evidence type="ECO:0000313" key="2">
    <source>
        <dbReference type="Proteomes" id="UP000323909"/>
    </source>
</evidence>
<dbReference type="Proteomes" id="UP000323909">
    <property type="component" value="Unassembled WGS sequence"/>
</dbReference>
<accession>A0A5M8EVP0</accession>
<gene>
    <name evidence="1" type="ORF">F3K53_18015</name>
</gene>
<dbReference type="InterPro" id="IPR008979">
    <property type="entry name" value="Galactose-bd-like_sf"/>
</dbReference>
<dbReference type="SUPFAM" id="SSF49785">
    <property type="entry name" value="Galactose-binding domain-like"/>
    <property type="match status" value="1"/>
</dbReference>
<organism evidence="1 2">
    <name type="scientific">Pseudomonas veronii</name>
    <dbReference type="NCBI Taxonomy" id="76761"/>
    <lineage>
        <taxon>Bacteria</taxon>
        <taxon>Pseudomonadati</taxon>
        <taxon>Pseudomonadota</taxon>
        <taxon>Gammaproteobacteria</taxon>
        <taxon>Pseudomonadales</taxon>
        <taxon>Pseudomonadaceae</taxon>
        <taxon>Pseudomonas</taxon>
    </lineage>
</organism>
<name>A0A5M8EVP0_PSEVE</name>
<dbReference type="RefSeq" id="WP_150055801.1">
    <property type="nucleotide sequence ID" value="NZ_VWXT01000298.1"/>
</dbReference>
<protein>
    <submittedName>
        <fullName evidence="1">Uncharacterized protein</fullName>
    </submittedName>
</protein>